<dbReference type="InterPro" id="IPR058292">
    <property type="entry name" value="DUF7986"/>
</dbReference>
<dbReference type="Pfam" id="PF25948">
    <property type="entry name" value="DUF7986"/>
    <property type="match status" value="1"/>
</dbReference>
<sequence>MKRGHDLSGLMKFATSPAWADHLGEALGDHLELAMDQFDFGYEDLADIVGDHWAGVLWGCAFEDLLTRDLAPDGRNIVDDYIKRRGWNESGPAKAYMRALRSSVMSLYEVSEVEPGHGFLIRDLIRGGDPVRVSERSASQTLKQWDRIGARVVEVGGRHLLSGGLLSFPMEAADDLVRGLRQAEGKRSPHTPLVLDDDKLRALPVLITTAWLFDIVPRTLEPEGIPVLHNSDGEEVVFHRVRFPFARGATHALIGERLDTLPALQRETSHFWNWLGDRPGKAARATGKMSWGVTMEDGAPVLGNIELKGRALILAVTSAERAGRGTTLIADALAGLVGTPLTTIETVEQAMAARVEGLTASEPAPSVPPEVATPLVHTMLDRQYRATLDEPVGMLGDITPRAAAKTAAGRDRLAVWLKHLE</sequence>
<gene>
    <name evidence="1" type="ORF">GGR48_003624</name>
</gene>
<evidence type="ECO:0000313" key="1">
    <source>
        <dbReference type="EMBL" id="MBB3881161.1"/>
    </source>
</evidence>
<accession>A0A7W6F4N3</accession>
<protein>
    <submittedName>
        <fullName evidence="1">Uncharacterized protein</fullName>
    </submittedName>
</protein>
<comment type="caution">
    <text evidence="1">The sequence shown here is derived from an EMBL/GenBank/DDBJ whole genome shotgun (WGS) entry which is preliminary data.</text>
</comment>
<dbReference type="AlphaFoldDB" id="A0A7W6F4N3"/>
<organism evidence="1 2">
    <name type="scientific">Sphingomonas pseudosanguinis</name>
    <dbReference type="NCBI Taxonomy" id="413712"/>
    <lineage>
        <taxon>Bacteria</taxon>
        <taxon>Pseudomonadati</taxon>
        <taxon>Pseudomonadota</taxon>
        <taxon>Alphaproteobacteria</taxon>
        <taxon>Sphingomonadales</taxon>
        <taxon>Sphingomonadaceae</taxon>
        <taxon>Sphingomonas</taxon>
    </lineage>
</organism>
<dbReference type="Proteomes" id="UP000538670">
    <property type="component" value="Unassembled WGS sequence"/>
</dbReference>
<reference evidence="1 2" key="1">
    <citation type="submission" date="2020-08" db="EMBL/GenBank/DDBJ databases">
        <title>Genomic Encyclopedia of Type Strains, Phase IV (KMG-IV): sequencing the most valuable type-strain genomes for metagenomic binning, comparative biology and taxonomic classification.</title>
        <authorList>
            <person name="Goeker M."/>
        </authorList>
    </citation>
    <scope>NUCLEOTIDE SEQUENCE [LARGE SCALE GENOMIC DNA]</scope>
    <source>
        <strain evidence="1 2">DSM 19512</strain>
    </source>
</reference>
<keyword evidence="2" id="KW-1185">Reference proteome</keyword>
<feature type="non-terminal residue" evidence="1">
    <location>
        <position position="421"/>
    </location>
</feature>
<evidence type="ECO:0000313" key="2">
    <source>
        <dbReference type="Proteomes" id="UP000538670"/>
    </source>
</evidence>
<dbReference type="RefSeq" id="WP_183953170.1">
    <property type="nucleotide sequence ID" value="NZ_JACIDH010000040.1"/>
</dbReference>
<proteinExistence type="predicted"/>
<dbReference type="EMBL" id="JACIDH010000040">
    <property type="protein sequence ID" value="MBB3881161.1"/>
    <property type="molecule type" value="Genomic_DNA"/>
</dbReference>
<name>A0A7W6F4N3_9SPHN</name>